<organism evidence="1 2">
    <name type="scientific">Ensete ventricosum</name>
    <name type="common">Abyssinian banana</name>
    <name type="synonym">Musa ensete</name>
    <dbReference type="NCBI Taxonomy" id="4639"/>
    <lineage>
        <taxon>Eukaryota</taxon>
        <taxon>Viridiplantae</taxon>
        <taxon>Streptophyta</taxon>
        <taxon>Embryophyta</taxon>
        <taxon>Tracheophyta</taxon>
        <taxon>Spermatophyta</taxon>
        <taxon>Magnoliopsida</taxon>
        <taxon>Liliopsida</taxon>
        <taxon>Zingiberales</taxon>
        <taxon>Musaceae</taxon>
        <taxon>Ensete</taxon>
    </lineage>
</organism>
<proteinExistence type="predicted"/>
<evidence type="ECO:0000313" key="1">
    <source>
        <dbReference type="EMBL" id="RRT53390.1"/>
    </source>
</evidence>
<evidence type="ECO:0000313" key="2">
    <source>
        <dbReference type="Proteomes" id="UP000287651"/>
    </source>
</evidence>
<protein>
    <submittedName>
        <fullName evidence="1">Uncharacterized protein</fullName>
    </submittedName>
</protein>
<gene>
    <name evidence="1" type="ORF">B296_00026316</name>
</gene>
<reference evidence="1 2" key="1">
    <citation type="journal article" date="2014" name="Agronomy (Basel)">
        <title>A Draft Genome Sequence for Ensete ventricosum, the Drought-Tolerant Tree Against Hunger.</title>
        <authorList>
            <person name="Harrison J."/>
            <person name="Moore K.A."/>
            <person name="Paszkiewicz K."/>
            <person name="Jones T."/>
            <person name="Grant M."/>
            <person name="Ambacheew D."/>
            <person name="Muzemil S."/>
            <person name="Studholme D.J."/>
        </authorList>
    </citation>
    <scope>NUCLEOTIDE SEQUENCE [LARGE SCALE GENOMIC DNA]</scope>
</reference>
<name>A0A426YNU4_ENSVE</name>
<comment type="caution">
    <text evidence="1">The sequence shown here is derived from an EMBL/GenBank/DDBJ whole genome shotgun (WGS) entry which is preliminary data.</text>
</comment>
<accession>A0A426YNU4</accession>
<dbReference type="AlphaFoldDB" id="A0A426YNU4"/>
<dbReference type="Proteomes" id="UP000287651">
    <property type="component" value="Unassembled WGS sequence"/>
</dbReference>
<dbReference type="EMBL" id="AMZH03011162">
    <property type="protein sequence ID" value="RRT53390.1"/>
    <property type="molecule type" value="Genomic_DNA"/>
</dbReference>
<sequence>MQTKRTKKAGIVGKYGMLHISWLQVPDMVPVCASKLRKWKFRSMQSISVNSVERYNFFKLCVCCEKKSSWDLGMQGLWEGEGRWCLYLEVSVAVTVRSTIRRLREQTES</sequence>